<proteinExistence type="predicted"/>
<dbReference type="AlphaFoldDB" id="A0A920CA78"/>
<dbReference type="RefSeq" id="WP_160038608.1">
    <property type="nucleotide sequence ID" value="NZ_BORQ01000004.1"/>
</dbReference>
<dbReference type="PANTHER" id="PTHR34351">
    <property type="entry name" value="SLR1927 PROTEIN-RELATED"/>
    <property type="match status" value="1"/>
</dbReference>
<keyword evidence="1" id="KW-0812">Transmembrane</keyword>
<sequence>MKRRLKEWLAGVCVVGALGALHHWHGGASTLYLVLLAGWILFSGMLLQWLGPRKIIIERRLSEPVITAGETAMLQVEIRFRSLLPVPWLAVEDYYTGGSSRQILFPGFRRRLAYSCELRSLPRGVYSFDACLLEWGGLFGWFKGERAQKAEGRLLVLPKPLPALGAGSPSAVADGTAQPALTAECRQGVKGPEVRPYLPTDPSSRIHWKSFAKRGSLHSFLPEEERDPFCMIVLDRSYDGYAPPEGTEEQRREQAKPAFERAVSAAAGMLTEMMRYGAESKLICGSSNRGMDDAANSAASAKDRLPGESAGYSAMLAALAPLALSEGPSAASMLEENLKHAKSGTRVIVITGGLNESLSEAAARLLARGVLVDVYCTALNAGTGELGGKREKHAGTNSAFAAAIRLSRMGAGIYAVDPDRVSRMGPIGPLRSGEGAV</sequence>
<dbReference type="Proteomes" id="UP000679779">
    <property type="component" value="Unassembled WGS sequence"/>
</dbReference>
<feature type="transmembrane region" description="Helical" evidence="1">
    <location>
        <begin position="7"/>
        <end position="25"/>
    </location>
</feature>
<dbReference type="EMBL" id="BORQ01000004">
    <property type="protein sequence ID" value="GIO32096.1"/>
    <property type="molecule type" value="Genomic_DNA"/>
</dbReference>
<keyword evidence="1" id="KW-1133">Transmembrane helix</keyword>
<feature type="transmembrane region" description="Helical" evidence="1">
    <location>
        <begin position="31"/>
        <end position="50"/>
    </location>
</feature>
<reference evidence="2" key="1">
    <citation type="submission" date="2021-03" db="EMBL/GenBank/DDBJ databases">
        <title>Antimicrobial resistance genes in bacteria isolated from Japanese honey, and their potential for conferring macrolide and lincosamide resistance in the American foulbrood pathogen Paenibacillus larvae.</title>
        <authorList>
            <person name="Okamoto M."/>
            <person name="Kumagai M."/>
            <person name="Kanamori H."/>
            <person name="Takamatsu D."/>
        </authorList>
    </citation>
    <scope>NUCLEOTIDE SEQUENCE</scope>
    <source>
        <strain evidence="2">J2TS6</strain>
    </source>
</reference>
<evidence type="ECO:0000313" key="3">
    <source>
        <dbReference type="Proteomes" id="UP000679779"/>
    </source>
</evidence>
<dbReference type="PANTHER" id="PTHR34351:SF2">
    <property type="entry name" value="DUF58 DOMAIN-CONTAINING PROTEIN"/>
    <property type="match status" value="1"/>
</dbReference>
<keyword evidence="1" id="KW-0472">Membrane</keyword>
<name>A0A920CA78_9BACL</name>
<gene>
    <name evidence="2" type="ORF">J2TS6_32370</name>
</gene>
<comment type="caution">
    <text evidence="2">The sequence shown here is derived from an EMBL/GenBank/DDBJ whole genome shotgun (WGS) entry which is preliminary data.</text>
</comment>
<evidence type="ECO:0000313" key="2">
    <source>
        <dbReference type="EMBL" id="GIO32096.1"/>
    </source>
</evidence>
<evidence type="ECO:0000256" key="1">
    <source>
        <dbReference type="SAM" id="Phobius"/>
    </source>
</evidence>
<keyword evidence="3" id="KW-1185">Reference proteome</keyword>
<accession>A0A920CA78</accession>
<evidence type="ECO:0008006" key="4">
    <source>
        <dbReference type="Google" id="ProtNLM"/>
    </source>
</evidence>
<organism evidence="2 3">
    <name type="scientific">Paenibacillus albilobatus</name>
    <dbReference type="NCBI Taxonomy" id="2716884"/>
    <lineage>
        <taxon>Bacteria</taxon>
        <taxon>Bacillati</taxon>
        <taxon>Bacillota</taxon>
        <taxon>Bacilli</taxon>
        <taxon>Bacillales</taxon>
        <taxon>Paenibacillaceae</taxon>
        <taxon>Paenibacillus</taxon>
    </lineage>
</organism>
<protein>
    <recommendedName>
        <fullName evidence="4">DUF58 domain-containing protein</fullName>
    </recommendedName>
</protein>